<keyword evidence="3" id="KW-1185">Reference proteome</keyword>
<organism evidence="2 3">
    <name type="scientific">Streptomyces siamensis</name>
    <dbReference type="NCBI Taxonomy" id="1274986"/>
    <lineage>
        <taxon>Bacteria</taxon>
        <taxon>Bacillati</taxon>
        <taxon>Actinomycetota</taxon>
        <taxon>Actinomycetes</taxon>
        <taxon>Kitasatosporales</taxon>
        <taxon>Streptomycetaceae</taxon>
        <taxon>Streptomyces</taxon>
    </lineage>
</organism>
<feature type="region of interest" description="Disordered" evidence="1">
    <location>
        <begin position="1"/>
        <end position="55"/>
    </location>
</feature>
<gene>
    <name evidence="2" type="ORF">GCM10023335_34530</name>
</gene>
<evidence type="ECO:0000256" key="1">
    <source>
        <dbReference type="SAM" id="MobiDB-lite"/>
    </source>
</evidence>
<accession>A0ABP9IW63</accession>
<evidence type="ECO:0000313" key="3">
    <source>
        <dbReference type="Proteomes" id="UP001501759"/>
    </source>
</evidence>
<name>A0ABP9IW63_9ACTN</name>
<comment type="caution">
    <text evidence="2">The sequence shown here is derived from an EMBL/GenBank/DDBJ whole genome shotgun (WGS) entry which is preliminary data.</text>
</comment>
<dbReference type="EMBL" id="BAABKB010000010">
    <property type="protein sequence ID" value="GAA5012488.1"/>
    <property type="molecule type" value="Genomic_DNA"/>
</dbReference>
<protein>
    <submittedName>
        <fullName evidence="2">Uncharacterized protein</fullName>
    </submittedName>
</protein>
<feature type="compositionally biased region" description="Low complexity" evidence="1">
    <location>
        <begin position="22"/>
        <end position="37"/>
    </location>
</feature>
<evidence type="ECO:0000313" key="2">
    <source>
        <dbReference type="EMBL" id="GAA5012488.1"/>
    </source>
</evidence>
<reference evidence="3" key="1">
    <citation type="journal article" date="2019" name="Int. J. Syst. Evol. Microbiol.">
        <title>The Global Catalogue of Microorganisms (GCM) 10K type strain sequencing project: providing services to taxonomists for standard genome sequencing and annotation.</title>
        <authorList>
            <consortium name="The Broad Institute Genomics Platform"/>
            <consortium name="The Broad Institute Genome Sequencing Center for Infectious Disease"/>
            <person name="Wu L."/>
            <person name="Ma J."/>
        </authorList>
    </citation>
    <scope>NUCLEOTIDE SEQUENCE [LARGE SCALE GENOMIC DNA]</scope>
    <source>
        <strain evidence="3">JCM 18409</strain>
    </source>
</reference>
<sequence>MASTTFSASPDPRETAPHPGETAPHAMATAPDAMATAPDDRGTTPDVPGTSAGFREKYLTVPPPIEVAGRHIKRYHVTADPAGIAPEVERAAYAILPRLLPETDGTPPAGFVVLHRGGDDGAYLNVYSWVWDNVLQFGGAAAGQPVLGCPDRDPTHFVVPGRPWIGCVWELPPILHERDAWVRHLLAPDTPDLKAYLADSLPEGTTGDRS</sequence>
<dbReference type="Proteomes" id="UP001501759">
    <property type="component" value="Unassembled WGS sequence"/>
</dbReference>
<proteinExistence type="predicted"/>